<evidence type="ECO:0000259" key="2">
    <source>
        <dbReference type="Pfam" id="PF13478"/>
    </source>
</evidence>
<dbReference type="Proteomes" id="UP000464754">
    <property type="component" value="Chromosome"/>
</dbReference>
<dbReference type="PANTHER" id="PTHR30388">
    <property type="entry name" value="ALDEHYDE OXIDOREDUCTASE MOLYBDENUM COFACTOR ASSEMBLY PROTEIN"/>
    <property type="match status" value="1"/>
</dbReference>
<proteinExistence type="predicted"/>
<dbReference type="InterPro" id="IPR003777">
    <property type="entry name" value="XdhC_CoxI"/>
</dbReference>
<accession>A0A6N4TJX6</accession>
<gene>
    <name evidence="3" type="ORF">Aargi30884_16080</name>
</gene>
<evidence type="ECO:0000313" key="4">
    <source>
        <dbReference type="Proteomes" id="UP000464754"/>
    </source>
</evidence>
<dbReference type="Gene3D" id="3.40.50.720">
    <property type="entry name" value="NAD(P)-binding Rossmann-like Domain"/>
    <property type="match status" value="1"/>
</dbReference>
<organism evidence="3 4">
    <name type="scientific">Amedibacterium intestinale</name>
    <dbReference type="NCBI Taxonomy" id="2583452"/>
    <lineage>
        <taxon>Bacteria</taxon>
        <taxon>Bacillati</taxon>
        <taxon>Bacillota</taxon>
        <taxon>Erysipelotrichia</taxon>
        <taxon>Erysipelotrichales</taxon>
        <taxon>Erysipelotrichaceae</taxon>
        <taxon>Amedibacterium</taxon>
    </lineage>
</organism>
<feature type="domain" description="XdhC Rossmann" evidence="2">
    <location>
        <begin position="77"/>
        <end position="219"/>
    </location>
</feature>
<evidence type="ECO:0000313" key="3">
    <source>
        <dbReference type="EMBL" id="BBK22705.1"/>
    </source>
</evidence>
<dbReference type="AlphaFoldDB" id="A0A6N4TJX6"/>
<name>A0A6N4TJX6_9FIRM</name>
<dbReference type="PANTHER" id="PTHR30388:SF6">
    <property type="entry name" value="XANTHINE DEHYDROGENASE SUBUNIT A-RELATED"/>
    <property type="match status" value="1"/>
</dbReference>
<dbReference type="KEGG" id="aarg:Aargi30884_16080"/>
<reference evidence="4" key="1">
    <citation type="submission" date="2019-05" db="EMBL/GenBank/DDBJ databases">
        <title>Complete genome sequencing of Absiella argi strain JCM 30884.</title>
        <authorList>
            <person name="Sakamoto M."/>
            <person name="Murakami T."/>
            <person name="Mori H."/>
        </authorList>
    </citation>
    <scope>NUCLEOTIDE SEQUENCE [LARGE SCALE GENOMIC DNA]</scope>
    <source>
        <strain evidence="4">JCM 30884</strain>
    </source>
</reference>
<evidence type="ECO:0000259" key="1">
    <source>
        <dbReference type="Pfam" id="PF02625"/>
    </source>
</evidence>
<dbReference type="Pfam" id="PF02625">
    <property type="entry name" value="XdhC_CoxI"/>
    <property type="match status" value="1"/>
</dbReference>
<protein>
    <submittedName>
        <fullName evidence="3">Xanthine dehydrogenase</fullName>
    </submittedName>
</protein>
<dbReference type="Pfam" id="PF13478">
    <property type="entry name" value="XdhC_C"/>
    <property type="match status" value="1"/>
</dbReference>
<dbReference type="RefSeq" id="WP_163051989.1">
    <property type="nucleotide sequence ID" value="NZ_AP019695.1"/>
</dbReference>
<dbReference type="InterPro" id="IPR052698">
    <property type="entry name" value="MoCofactor_Util/Proc"/>
</dbReference>
<dbReference type="EMBL" id="AP019695">
    <property type="protein sequence ID" value="BBK22705.1"/>
    <property type="molecule type" value="Genomic_DNA"/>
</dbReference>
<sequence length="332" mass="37989">MLEKMQEQIKKGVTMFALHELDDTKQKRCWFVEKAEELPSFLQSEHIKELFHEKKSAYWKDGDTSYMLECVLPKTPLYIMGGGTIALFLAQMAQMCDFEVHVFDDRKEFADSHRFPWAEEVLCMPFDELFSCYHFQKDAYFVLVTRGHLNDEKCLKEVLQLSYSYVGMIGSKRKNNIIREHLLMQGYEKEKLDEVHAPIGIDIQSDTPAEIAVSIVAELIQKRAQLRPQSTTESVWKKVEKDCILATILYHHGSTPREMGSKMLIFKDGHIEGSVGGGSLEYAVQKQAELLFQSLDTSQVMYFSLSNEDAAKEGMVCGGDACVLLEKADILW</sequence>
<dbReference type="InterPro" id="IPR027051">
    <property type="entry name" value="XdhC_Rossmann_dom"/>
</dbReference>
<feature type="domain" description="XdhC- CoxI" evidence="1">
    <location>
        <begin position="240"/>
        <end position="294"/>
    </location>
</feature>
<keyword evidence="4" id="KW-1185">Reference proteome</keyword>